<accession>A0A918DSW2</accession>
<keyword evidence="1" id="KW-0472">Membrane</keyword>
<reference evidence="2" key="2">
    <citation type="submission" date="2020-09" db="EMBL/GenBank/DDBJ databases">
        <authorList>
            <person name="Sun Q."/>
            <person name="Zhou Y."/>
        </authorList>
    </citation>
    <scope>NUCLEOTIDE SEQUENCE</scope>
    <source>
        <strain evidence="2">CGMCC 4.7201</strain>
    </source>
</reference>
<evidence type="ECO:0000313" key="3">
    <source>
        <dbReference type="Proteomes" id="UP000641932"/>
    </source>
</evidence>
<evidence type="ECO:0000256" key="1">
    <source>
        <dbReference type="SAM" id="Phobius"/>
    </source>
</evidence>
<dbReference type="RefSeq" id="WP_189130087.1">
    <property type="nucleotide sequence ID" value="NZ_BMMS01000003.1"/>
</dbReference>
<evidence type="ECO:0000313" key="2">
    <source>
        <dbReference type="EMBL" id="GGO82091.1"/>
    </source>
</evidence>
<keyword evidence="3" id="KW-1185">Reference proteome</keyword>
<dbReference type="Proteomes" id="UP000641932">
    <property type="component" value="Unassembled WGS sequence"/>
</dbReference>
<keyword evidence="1" id="KW-1133">Transmembrane helix</keyword>
<proteinExistence type="predicted"/>
<dbReference type="EMBL" id="BMMS01000003">
    <property type="protein sequence ID" value="GGO82091.1"/>
    <property type="molecule type" value="Genomic_DNA"/>
</dbReference>
<keyword evidence="1" id="KW-0812">Transmembrane</keyword>
<comment type="caution">
    <text evidence="2">The sequence shown here is derived from an EMBL/GenBank/DDBJ whole genome shotgun (WGS) entry which is preliminary data.</text>
</comment>
<feature type="transmembrane region" description="Helical" evidence="1">
    <location>
        <begin position="16"/>
        <end position="33"/>
    </location>
</feature>
<reference evidence="2" key="1">
    <citation type="journal article" date="2014" name="Int. J. Syst. Evol. Microbiol.">
        <title>Complete genome sequence of Corynebacterium casei LMG S-19264T (=DSM 44701T), isolated from a smear-ripened cheese.</title>
        <authorList>
            <consortium name="US DOE Joint Genome Institute (JGI-PGF)"/>
            <person name="Walter F."/>
            <person name="Albersmeier A."/>
            <person name="Kalinowski J."/>
            <person name="Ruckert C."/>
        </authorList>
    </citation>
    <scope>NUCLEOTIDE SEQUENCE</scope>
    <source>
        <strain evidence="2">CGMCC 4.7201</strain>
    </source>
</reference>
<gene>
    <name evidence="2" type="ORF">GCM10012280_07850</name>
</gene>
<dbReference type="AlphaFoldDB" id="A0A918DSW2"/>
<protein>
    <submittedName>
        <fullName evidence="2">Uncharacterized protein</fullName>
    </submittedName>
</protein>
<organism evidence="2 3">
    <name type="scientific">Wenjunlia tyrosinilytica</name>
    <dbReference type="NCBI Taxonomy" id="1544741"/>
    <lineage>
        <taxon>Bacteria</taxon>
        <taxon>Bacillati</taxon>
        <taxon>Actinomycetota</taxon>
        <taxon>Actinomycetes</taxon>
        <taxon>Kitasatosporales</taxon>
        <taxon>Streptomycetaceae</taxon>
        <taxon>Wenjunlia</taxon>
    </lineage>
</organism>
<sequence>MSGLASGGFHLTETQLAVTAIVVSVLAGGISIWQSLLARRQARTAEHDVRVAVATYRRDQLLRIVDLVADLVVLDQDGKQGTQDWKRVQSRLTADMAGWQGELPRCRAVASASAVLAQADIERAHREAVLSAESYRVGE</sequence>
<name>A0A918DSW2_9ACTN</name>